<proteinExistence type="inferred from homology"/>
<evidence type="ECO:0000256" key="7">
    <source>
        <dbReference type="ARBA" id="ARBA00022741"/>
    </source>
</evidence>
<dbReference type="PANTHER" id="PTHR23342:SF0">
    <property type="entry name" value="N-ACETYLGLUTAMATE SYNTHASE, MITOCHONDRIAL"/>
    <property type="match status" value="1"/>
</dbReference>
<dbReference type="Gene3D" id="3.40.630.30">
    <property type="match status" value="1"/>
</dbReference>
<dbReference type="UniPathway" id="UPA00068">
    <property type="reaction ID" value="UER00107"/>
</dbReference>
<reference evidence="14 15" key="1">
    <citation type="submission" date="2015-07" db="EMBL/GenBank/DDBJ databases">
        <authorList>
            <person name="Noorani M."/>
        </authorList>
    </citation>
    <scope>NUCLEOTIDE SEQUENCE [LARGE SCALE GENOMIC DNA]</scope>
    <source>
        <strain evidence="14 15">KCTC 42284</strain>
    </source>
</reference>
<dbReference type="KEGG" id="wma:WM2015_187"/>
<dbReference type="NCBIfam" id="TIGR00761">
    <property type="entry name" value="argB"/>
    <property type="match status" value="1"/>
</dbReference>
<dbReference type="OrthoDB" id="9803155at2"/>
<dbReference type="Gene3D" id="3.40.1160.10">
    <property type="entry name" value="Acetylglutamate kinase-like"/>
    <property type="match status" value="1"/>
</dbReference>
<dbReference type="RefSeq" id="WP_049724276.1">
    <property type="nucleotide sequence ID" value="NZ_CP012154.1"/>
</dbReference>
<dbReference type="PROSITE" id="PS51186">
    <property type="entry name" value="GNAT"/>
    <property type="match status" value="1"/>
</dbReference>
<dbReference type="Proteomes" id="UP000066624">
    <property type="component" value="Chromosome"/>
</dbReference>
<keyword evidence="7" id="KW-0547">Nucleotide-binding</keyword>
<evidence type="ECO:0000256" key="9">
    <source>
        <dbReference type="ARBA" id="ARBA00022840"/>
    </source>
</evidence>
<name>A0A0K0XSH3_9GAMM</name>
<evidence type="ECO:0000256" key="4">
    <source>
        <dbReference type="ARBA" id="ARBA00022571"/>
    </source>
</evidence>
<dbReference type="STRING" id="1579979.WM2015_187"/>
<dbReference type="GO" id="GO:0005737">
    <property type="term" value="C:cytoplasm"/>
    <property type="evidence" value="ECO:0007669"/>
    <property type="project" value="InterPro"/>
</dbReference>
<protein>
    <recommendedName>
        <fullName evidence="3">Acetylglutamate kinase</fullName>
        <ecNumber evidence="2">2.7.2.8</ecNumber>
    </recommendedName>
    <alternativeName>
        <fullName evidence="10">N-acetyl-L-glutamate 5-phosphotransferase</fullName>
    </alternativeName>
    <alternativeName>
        <fullName evidence="11">NAG kinase</fullName>
    </alternativeName>
</protein>
<evidence type="ECO:0000313" key="15">
    <source>
        <dbReference type="Proteomes" id="UP000066624"/>
    </source>
</evidence>
<evidence type="ECO:0000256" key="12">
    <source>
        <dbReference type="ARBA" id="ARBA00048141"/>
    </source>
</evidence>
<dbReference type="GO" id="GO:0003991">
    <property type="term" value="F:acetylglutamate kinase activity"/>
    <property type="evidence" value="ECO:0007669"/>
    <property type="project" value="UniProtKB-EC"/>
</dbReference>
<dbReference type="EMBL" id="CP012154">
    <property type="protein sequence ID" value="AKS40576.1"/>
    <property type="molecule type" value="Genomic_DNA"/>
</dbReference>
<keyword evidence="6" id="KW-0808">Transferase</keyword>
<evidence type="ECO:0000256" key="2">
    <source>
        <dbReference type="ARBA" id="ARBA00013065"/>
    </source>
</evidence>
<dbReference type="GO" id="GO:0004042">
    <property type="term" value="F:L-glutamate N-acetyltransferase activity"/>
    <property type="evidence" value="ECO:0007669"/>
    <property type="project" value="TreeGrafter"/>
</dbReference>
<comment type="similarity">
    <text evidence="13">In the N-terminal section; belongs to the acetylglutamate kinase family. ArgB subfamily.</text>
</comment>
<dbReference type="AlphaFoldDB" id="A0A0K0XSH3"/>
<dbReference type="Pfam" id="PF04768">
    <property type="entry name" value="NAT"/>
    <property type="match status" value="1"/>
</dbReference>
<dbReference type="InterPro" id="IPR006855">
    <property type="entry name" value="Vertebrate-like_GNAT_dom"/>
</dbReference>
<keyword evidence="9" id="KW-0067">ATP-binding</keyword>
<dbReference type="InterPro" id="IPR001048">
    <property type="entry name" value="Asp/Glu/Uridylate_kinase"/>
</dbReference>
<evidence type="ECO:0000256" key="5">
    <source>
        <dbReference type="ARBA" id="ARBA00022605"/>
    </source>
</evidence>
<evidence type="ECO:0000313" key="14">
    <source>
        <dbReference type="EMBL" id="AKS40576.1"/>
    </source>
</evidence>
<keyword evidence="5" id="KW-0028">Amino-acid biosynthesis</keyword>
<dbReference type="InterPro" id="IPR000182">
    <property type="entry name" value="GNAT_dom"/>
</dbReference>
<dbReference type="InterPro" id="IPR011242">
    <property type="entry name" value="ArgB_GNAT"/>
</dbReference>
<keyword evidence="4" id="KW-0055">Arginine biosynthesis</keyword>
<dbReference type="SUPFAM" id="SSF55729">
    <property type="entry name" value="Acyl-CoA N-acyltransferases (Nat)"/>
    <property type="match status" value="1"/>
</dbReference>
<dbReference type="Pfam" id="PF00696">
    <property type="entry name" value="AA_kinase"/>
    <property type="match status" value="1"/>
</dbReference>
<dbReference type="EC" id="2.7.2.8" evidence="2"/>
<evidence type="ECO:0000256" key="8">
    <source>
        <dbReference type="ARBA" id="ARBA00022777"/>
    </source>
</evidence>
<dbReference type="PROSITE" id="PS51731">
    <property type="entry name" value="GNAT_NAGS"/>
    <property type="match status" value="1"/>
</dbReference>
<evidence type="ECO:0000256" key="3">
    <source>
        <dbReference type="ARBA" id="ARBA00021197"/>
    </source>
</evidence>
<dbReference type="InterPro" id="IPR004662">
    <property type="entry name" value="AcgluKinase_fam"/>
</dbReference>
<evidence type="ECO:0000256" key="1">
    <source>
        <dbReference type="ARBA" id="ARBA00004828"/>
    </source>
</evidence>
<gene>
    <name evidence="14" type="ORF">WM2015_187</name>
</gene>
<dbReference type="InterPro" id="IPR036393">
    <property type="entry name" value="AceGlu_kinase-like_sf"/>
</dbReference>
<evidence type="ECO:0000256" key="13">
    <source>
        <dbReference type="ARBA" id="ARBA00061305"/>
    </source>
</evidence>
<dbReference type="PIRSF" id="PIRSF036441">
    <property type="entry name" value="NAGK_DUF619"/>
    <property type="match status" value="1"/>
</dbReference>
<evidence type="ECO:0000256" key="11">
    <source>
        <dbReference type="ARBA" id="ARBA00030639"/>
    </source>
</evidence>
<sequence length="436" mass="47835">MAEVRRTVIELLGQLGSSREARQYLKQFSRIEETRFAVVKVGGAVMQDDLDELAAALAFLHRLGLTPIVLHGAGPQLDEAMQAAGVPVEKRDGLRVTTEEVMAVARPVIYRANMALVDALEARGVRARGILHGVFEASLADRERLGLVGQVERVELEPVRKAIQAGALPVVACLGESPSGQVMNINADIAARELVWSVKPHKVIFLTGTGGLLDGSGRVISAISLTTDYEHLLAQPWVHSGMRLKLEQIHDMLEKLPPDTSVSITSAANLTRELFTHTGAGTLIRRGERIDWFDAIQDSLRAPLQRLLEQSFGRQLKADWLAGRKVLGLFWAESGRAAALMTEGVDGIPYLDKFVVTPEAQGEGLGAALWQALRQRFPRVYWRARAGNPIAGWYFQQAHTTHRHGEWVVYTIGIEDFGLLGSVVEDALGRNSGWVD</sequence>
<dbReference type="PATRIC" id="fig|1579979.3.peg.192"/>
<dbReference type="NCBIfam" id="NF003387">
    <property type="entry name" value="PRK04531.1-2"/>
    <property type="match status" value="1"/>
</dbReference>
<dbReference type="NCBIfam" id="NF003386">
    <property type="entry name" value="PRK04531.1-1"/>
    <property type="match status" value="1"/>
</dbReference>
<evidence type="ECO:0000256" key="6">
    <source>
        <dbReference type="ARBA" id="ARBA00022679"/>
    </source>
</evidence>
<comment type="pathway">
    <text evidence="1">Amino-acid biosynthesis; L-arginine biosynthesis; N(2)-acetyl-L-ornithine from L-glutamate: step 2/4.</text>
</comment>
<dbReference type="SUPFAM" id="SSF53633">
    <property type="entry name" value="Carbamate kinase-like"/>
    <property type="match status" value="1"/>
</dbReference>
<accession>A0A0K0XSH3</accession>
<keyword evidence="15" id="KW-1185">Reference proteome</keyword>
<dbReference type="GO" id="GO:0005524">
    <property type="term" value="F:ATP binding"/>
    <property type="evidence" value="ECO:0007669"/>
    <property type="project" value="UniProtKB-KW"/>
</dbReference>
<comment type="catalytic activity">
    <reaction evidence="12">
        <text>N-acetyl-L-glutamate + ATP = N-acetyl-L-glutamyl 5-phosphate + ADP</text>
        <dbReference type="Rhea" id="RHEA:14629"/>
        <dbReference type="ChEBI" id="CHEBI:30616"/>
        <dbReference type="ChEBI" id="CHEBI:44337"/>
        <dbReference type="ChEBI" id="CHEBI:57936"/>
        <dbReference type="ChEBI" id="CHEBI:456216"/>
        <dbReference type="EC" id="2.7.2.8"/>
    </reaction>
</comment>
<dbReference type="FunFam" id="3.40.1160.10:FF:000046">
    <property type="entry name" value="N-acetylglutamate kinase / N-acetylglutamate synthase"/>
    <property type="match status" value="1"/>
</dbReference>
<dbReference type="GO" id="GO:0006526">
    <property type="term" value="P:L-arginine biosynthetic process"/>
    <property type="evidence" value="ECO:0007669"/>
    <property type="project" value="UniProtKB-UniPathway"/>
</dbReference>
<keyword evidence="8 14" id="KW-0418">Kinase</keyword>
<dbReference type="InterPro" id="IPR016181">
    <property type="entry name" value="Acyl_CoA_acyltransferase"/>
</dbReference>
<organism evidence="14 15">
    <name type="scientific">Wenzhouxiangella marina</name>
    <dbReference type="NCBI Taxonomy" id="1579979"/>
    <lineage>
        <taxon>Bacteria</taxon>
        <taxon>Pseudomonadati</taxon>
        <taxon>Pseudomonadota</taxon>
        <taxon>Gammaproteobacteria</taxon>
        <taxon>Chromatiales</taxon>
        <taxon>Wenzhouxiangellaceae</taxon>
        <taxon>Wenzhouxiangella</taxon>
    </lineage>
</organism>
<evidence type="ECO:0000256" key="10">
    <source>
        <dbReference type="ARBA" id="ARBA00030178"/>
    </source>
</evidence>
<dbReference type="PANTHER" id="PTHR23342">
    <property type="entry name" value="N-ACETYLGLUTAMATE SYNTHASE"/>
    <property type="match status" value="1"/>
</dbReference>